<reference evidence="3" key="1">
    <citation type="submission" date="2020-08" db="EMBL/GenBank/DDBJ databases">
        <title>Multicomponent nature underlies the extraordinary mechanical properties of spider dragline silk.</title>
        <authorList>
            <person name="Kono N."/>
            <person name="Nakamura H."/>
            <person name="Mori M."/>
            <person name="Yoshida Y."/>
            <person name="Ohtoshi R."/>
            <person name="Malay A.D."/>
            <person name="Moran D.A.P."/>
            <person name="Tomita M."/>
            <person name="Numata K."/>
            <person name="Arakawa K."/>
        </authorList>
    </citation>
    <scope>NUCLEOTIDE SEQUENCE</scope>
</reference>
<dbReference type="OrthoDB" id="6424221at2759"/>
<feature type="compositionally biased region" description="Polar residues" evidence="1">
    <location>
        <begin position="449"/>
        <end position="458"/>
    </location>
</feature>
<name>A0A8X6UAH1_NEPPI</name>
<dbReference type="GO" id="GO:0003729">
    <property type="term" value="F:mRNA binding"/>
    <property type="evidence" value="ECO:0007669"/>
    <property type="project" value="TreeGrafter"/>
</dbReference>
<sequence length="458" mass="52473">MNSNNLVSVSEERYSVTNNPVNKDIGIESVTRTEQQLHHSGEVVDISTDEGTSCNRAKDADCGLHEAETIAEEATKKVNTCRTPVGQSIQLHASENAWKPMYKTQQGVAEKEKLRRSVQSVLNKLTFQKFKILLAQLKKLHIDCEEEMKLVVDLIYENAIYEPYFCVLYANLCKHLATKTPFANQPDGHADFHTLLLATCQNGFDEKFNEFIQDALPCQQIEMKKLKTRWIGNIRFMGELYKFNMIQTIVILDCIKTLLKLADEDSLECFCWLMKTAGKELEISKDFEEKLPMDEYFAQIQKIVDNRLTCSRIRFMLQDIIELRKNDWVPRRVENIPRTIDEIRKEAAYEAQKQFKMYHKMVSNVEIPDDSQVNSTCHNSCLCGAERSKPENTKINLSALSISESKLETPNEVKSLLFARGRKGKKNSFKSNSKKNSSHAQPENKTESQDSCSSKSEL</sequence>
<proteinExistence type="predicted"/>
<accession>A0A8X6UAH1</accession>
<evidence type="ECO:0000313" key="4">
    <source>
        <dbReference type="Proteomes" id="UP000887013"/>
    </source>
</evidence>
<dbReference type="EMBL" id="BMAW01124852">
    <property type="protein sequence ID" value="GFU09849.1"/>
    <property type="molecule type" value="Genomic_DNA"/>
</dbReference>
<keyword evidence="4" id="KW-1185">Reference proteome</keyword>
<dbReference type="SMART" id="SM00543">
    <property type="entry name" value="MIF4G"/>
    <property type="match status" value="1"/>
</dbReference>
<feature type="compositionally biased region" description="Basic residues" evidence="1">
    <location>
        <begin position="420"/>
        <end position="437"/>
    </location>
</feature>
<feature type="region of interest" description="Disordered" evidence="1">
    <location>
        <begin position="418"/>
        <end position="458"/>
    </location>
</feature>
<dbReference type="InterPro" id="IPR016024">
    <property type="entry name" value="ARM-type_fold"/>
</dbReference>
<evidence type="ECO:0000259" key="2">
    <source>
        <dbReference type="SMART" id="SM00543"/>
    </source>
</evidence>
<dbReference type="PANTHER" id="PTHR23253">
    <property type="entry name" value="EUKARYOTIC TRANSLATION INITIATION FACTOR 4 GAMMA"/>
    <property type="match status" value="1"/>
</dbReference>
<dbReference type="Gene3D" id="1.25.40.180">
    <property type="match status" value="1"/>
</dbReference>
<dbReference type="AlphaFoldDB" id="A0A8X6UAH1"/>
<comment type="caution">
    <text evidence="3">The sequence shown here is derived from an EMBL/GenBank/DDBJ whole genome shotgun (WGS) entry which is preliminary data.</text>
</comment>
<dbReference type="Pfam" id="PF02854">
    <property type="entry name" value="MIF4G"/>
    <property type="match status" value="1"/>
</dbReference>
<dbReference type="InterPro" id="IPR003890">
    <property type="entry name" value="MIF4G-like_typ-3"/>
</dbReference>
<dbReference type="GO" id="GO:0003743">
    <property type="term" value="F:translation initiation factor activity"/>
    <property type="evidence" value="ECO:0007669"/>
    <property type="project" value="UniProtKB-KW"/>
</dbReference>
<protein>
    <submittedName>
        <fullName evidence="3">Eukaryotic translation initiation factor 4 gamma 3</fullName>
    </submittedName>
</protein>
<feature type="domain" description="MIF4G" evidence="2">
    <location>
        <begin position="115"/>
        <end position="327"/>
    </location>
</feature>
<dbReference type="PANTHER" id="PTHR23253:SF78">
    <property type="entry name" value="EUKARYOTIC TRANSLATION INITIATION FACTOR 4G1, ISOFORM B-RELATED"/>
    <property type="match status" value="1"/>
</dbReference>
<keyword evidence="3" id="KW-0648">Protein biosynthesis</keyword>
<evidence type="ECO:0000313" key="3">
    <source>
        <dbReference type="EMBL" id="GFU09849.1"/>
    </source>
</evidence>
<organism evidence="3 4">
    <name type="scientific">Nephila pilipes</name>
    <name type="common">Giant wood spider</name>
    <name type="synonym">Nephila maculata</name>
    <dbReference type="NCBI Taxonomy" id="299642"/>
    <lineage>
        <taxon>Eukaryota</taxon>
        <taxon>Metazoa</taxon>
        <taxon>Ecdysozoa</taxon>
        <taxon>Arthropoda</taxon>
        <taxon>Chelicerata</taxon>
        <taxon>Arachnida</taxon>
        <taxon>Araneae</taxon>
        <taxon>Araneomorphae</taxon>
        <taxon>Entelegynae</taxon>
        <taxon>Araneoidea</taxon>
        <taxon>Nephilidae</taxon>
        <taxon>Nephila</taxon>
    </lineage>
</organism>
<dbReference type="Proteomes" id="UP000887013">
    <property type="component" value="Unassembled WGS sequence"/>
</dbReference>
<keyword evidence="3" id="KW-0396">Initiation factor</keyword>
<gene>
    <name evidence="3" type="primary">EIF4G3</name>
    <name evidence="3" type="ORF">NPIL_641701</name>
</gene>
<evidence type="ECO:0000256" key="1">
    <source>
        <dbReference type="SAM" id="MobiDB-lite"/>
    </source>
</evidence>
<dbReference type="GO" id="GO:0016281">
    <property type="term" value="C:eukaryotic translation initiation factor 4F complex"/>
    <property type="evidence" value="ECO:0007669"/>
    <property type="project" value="TreeGrafter"/>
</dbReference>
<dbReference type="SUPFAM" id="SSF48371">
    <property type="entry name" value="ARM repeat"/>
    <property type="match status" value="1"/>
</dbReference>